<sequence>PHLDIDILRNGIRRFEDEDGNEAAVGINLSTGGNGGGCVSLHRKRRMSQSLERMKKSTLHLGRGRVFFGQKLLRQSENCGMTTLKRLHM</sequence>
<proteinExistence type="predicted"/>
<dbReference type="Proteomes" id="UP001642540">
    <property type="component" value="Unassembled WGS sequence"/>
</dbReference>
<evidence type="ECO:0000313" key="2">
    <source>
        <dbReference type="Proteomes" id="UP001642540"/>
    </source>
</evidence>
<feature type="non-terminal residue" evidence="1">
    <location>
        <position position="1"/>
    </location>
</feature>
<dbReference type="EMBL" id="CAXLJM020000102">
    <property type="protein sequence ID" value="CAL8133806.1"/>
    <property type="molecule type" value="Genomic_DNA"/>
</dbReference>
<keyword evidence="2" id="KW-1185">Reference proteome</keyword>
<comment type="caution">
    <text evidence="1">The sequence shown here is derived from an EMBL/GenBank/DDBJ whole genome shotgun (WGS) entry which is preliminary data.</text>
</comment>
<gene>
    <name evidence="1" type="ORF">ODALV1_LOCUS25232</name>
</gene>
<reference evidence="1 2" key="1">
    <citation type="submission" date="2024-08" db="EMBL/GenBank/DDBJ databases">
        <authorList>
            <person name="Cucini C."/>
            <person name="Frati F."/>
        </authorList>
    </citation>
    <scope>NUCLEOTIDE SEQUENCE [LARGE SCALE GENOMIC DNA]</scope>
</reference>
<accession>A0ABP1RRM8</accession>
<organism evidence="1 2">
    <name type="scientific">Orchesella dallaii</name>
    <dbReference type="NCBI Taxonomy" id="48710"/>
    <lineage>
        <taxon>Eukaryota</taxon>
        <taxon>Metazoa</taxon>
        <taxon>Ecdysozoa</taxon>
        <taxon>Arthropoda</taxon>
        <taxon>Hexapoda</taxon>
        <taxon>Collembola</taxon>
        <taxon>Entomobryomorpha</taxon>
        <taxon>Entomobryoidea</taxon>
        <taxon>Orchesellidae</taxon>
        <taxon>Orchesellinae</taxon>
        <taxon>Orchesella</taxon>
    </lineage>
</organism>
<name>A0ABP1RRM8_9HEXA</name>
<protein>
    <submittedName>
        <fullName evidence="1">Uncharacterized protein</fullName>
    </submittedName>
</protein>
<evidence type="ECO:0000313" key="1">
    <source>
        <dbReference type="EMBL" id="CAL8133806.1"/>
    </source>
</evidence>